<gene>
    <name evidence="2" type="ORF">SFRICE_024509</name>
</gene>
<sequence>MAIRSPLFHCLFWSGNGSKETRLLILSSSTESEIVPVVLTSVSAALSHKMHRRRAASKSNREYFPSVNMNSEHKKTGTWRKREGLTES</sequence>
<protein>
    <submittedName>
        <fullName evidence="2">SFRICE_024509</fullName>
    </submittedName>
</protein>
<proteinExistence type="predicted"/>
<name>A0A2H1W3K4_SPOFR</name>
<accession>A0A2H1W3K4</accession>
<evidence type="ECO:0000256" key="1">
    <source>
        <dbReference type="SAM" id="MobiDB-lite"/>
    </source>
</evidence>
<reference evidence="2" key="1">
    <citation type="submission" date="2016-07" db="EMBL/GenBank/DDBJ databases">
        <authorList>
            <person name="Bretaudeau A."/>
        </authorList>
    </citation>
    <scope>NUCLEOTIDE SEQUENCE</scope>
    <source>
        <strain evidence="2">Rice</strain>
        <tissue evidence="2">Whole body</tissue>
    </source>
</reference>
<feature type="region of interest" description="Disordered" evidence="1">
    <location>
        <begin position="57"/>
        <end position="88"/>
    </location>
</feature>
<dbReference type="EMBL" id="ODYU01006074">
    <property type="protein sequence ID" value="SOQ47607.1"/>
    <property type="molecule type" value="Genomic_DNA"/>
</dbReference>
<feature type="compositionally biased region" description="Basic and acidic residues" evidence="1">
    <location>
        <begin position="71"/>
        <end position="88"/>
    </location>
</feature>
<organism evidence="2">
    <name type="scientific">Spodoptera frugiperda</name>
    <name type="common">Fall armyworm</name>
    <dbReference type="NCBI Taxonomy" id="7108"/>
    <lineage>
        <taxon>Eukaryota</taxon>
        <taxon>Metazoa</taxon>
        <taxon>Ecdysozoa</taxon>
        <taxon>Arthropoda</taxon>
        <taxon>Hexapoda</taxon>
        <taxon>Insecta</taxon>
        <taxon>Pterygota</taxon>
        <taxon>Neoptera</taxon>
        <taxon>Endopterygota</taxon>
        <taxon>Lepidoptera</taxon>
        <taxon>Glossata</taxon>
        <taxon>Ditrysia</taxon>
        <taxon>Noctuoidea</taxon>
        <taxon>Noctuidae</taxon>
        <taxon>Amphipyrinae</taxon>
        <taxon>Spodoptera</taxon>
    </lineage>
</organism>
<evidence type="ECO:0000313" key="2">
    <source>
        <dbReference type="EMBL" id="SOQ47607.1"/>
    </source>
</evidence>
<dbReference type="AlphaFoldDB" id="A0A2H1W3K4"/>